<evidence type="ECO:0000256" key="4">
    <source>
        <dbReference type="ARBA" id="ARBA00022679"/>
    </source>
</evidence>
<proteinExistence type="predicted"/>
<dbReference type="SUPFAM" id="SSF55781">
    <property type="entry name" value="GAF domain-like"/>
    <property type="match status" value="1"/>
</dbReference>
<dbReference type="InterPro" id="IPR036890">
    <property type="entry name" value="HATPase_C_sf"/>
</dbReference>
<comment type="caution">
    <text evidence="9">The sequence shown here is derived from an EMBL/GenBank/DDBJ whole genome shotgun (WGS) entry which is preliminary data.</text>
</comment>
<dbReference type="EC" id="2.7.13.3" evidence="2"/>
<evidence type="ECO:0000259" key="7">
    <source>
        <dbReference type="PROSITE" id="PS50109"/>
    </source>
</evidence>
<dbReference type="SUPFAM" id="SSF55874">
    <property type="entry name" value="ATPase domain of HSP90 chaperone/DNA topoisomerase II/histidine kinase"/>
    <property type="match status" value="1"/>
</dbReference>
<keyword evidence="10" id="KW-1185">Reference proteome</keyword>
<evidence type="ECO:0000256" key="2">
    <source>
        <dbReference type="ARBA" id="ARBA00012438"/>
    </source>
</evidence>
<feature type="modified residue" description="4-aspartylphosphate" evidence="6">
    <location>
        <position position="57"/>
    </location>
</feature>
<dbReference type="Proteomes" id="UP001161325">
    <property type="component" value="Unassembled WGS sequence"/>
</dbReference>
<dbReference type="Gene3D" id="3.40.50.2300">
    <property type="match status" value="1"/>
</dbReference>
<dbReference type="PROSITE" id="PS50110">
    <property type="entry name" value="RESPONSE_REGULATORY"/>
    <property type="match status" value="1"/>
</dbReference>
<dbReference type="Gene3D" id="1.10.287.130">
    <property type="match status" value="1"/>
</dbReference>
<dbReference type="SMART" id="SM00388">
    <property type="entry name" value="HisKA"/>
    <property type="match status" value="1"/>
</dbReference>
<dbReference type="Pfam" id="PF00512">
    <property type="entry name" value="HisKA"/>
    <property type="match status" value="1"/>
</dbReference>
<protein>
    <recommendedName>
        <fullName evidence="2">histidine kinase</fullName>
        <ecNumber evidence="2">2.7.13.3</ecNumber>
    </recommendedName>
</protein>
<dbReference type="Pfam" id="PF02518">
    <property type="entry name" value="HATPase_c"/>
    <property type="match status" value="1"/>
</dbReference>
<dbReference type="RefSeq" id="WP_284349298.1">
    <property type="nucleotide sequence ID" value="NZ_BRXS01000002.1"/>
</dbReference>
<dbReference type="InterPro" id="IPR011006">
    <property type="entry name" value="CheY-like_superfamily"/>
</dbReference>
<dbReference type="FunFam" id="3.30.565.10:FF:000006">
    <property type="entry name" value="Sensor histidine kinase WalK"/>
    <property type="match status" value="1"/>
</dbReference>
<gene>
    <name evidence="9" type="ORF">rosag_13670</name>
</gene>
<evidence type="ECO:0000256" key="1">
    <source>
        <dbReference type="ARBA" id="ARBA00000085"/>
    </source>
</evidence>
<dbReference type="PROSITE" id="PS50109">
    <property type="entry name" value="HIS_KIN"/>
    <property type="match status" value="1"/>
</dbReference>
<keyword evidence="4" id="KW-0808">Transferase</keyword>
<accession>A0AA37VEA6</accession>
<dbReference type="InterPro" id="IPR029016">
    <property type="entry name" value="GAF-like_dom_sf"/>
</dbReference>
<name>A0AA37VEA6_9BACT</name>
<dbReference type="PRINTS" id="PR00344">
    <property type="entry name" value="BCTRLSENSOR"/>
</dbReference>
<dbReference type="Gene3D" id="3.30.565.10">
    <property type="entry name" value="Histidine kinase-like ATPase, C-terminal domain"/>
    <property type="match status" value="1"/>
</dbReference>
<evidence type="ECO:0000256" key="6">
    <source>
        <dbReference type="PROSITE-ProRule" id="PRU00169"/>
    </source>
</evidence>
<dbReference type="InterPro" id="IPR004358">
    <property type="entry name" value="Sig_transdc_His_kin-like_C"/>
</dbReference>
<dbReference type="EMBL" id="BRXS01000002">
    <property type="protein sequence ID" value="GLC24854.1"/>
    <property type="molecule type" value="Genomic_DNA"/>
</dbReference>
<evidence type="ECO:0000256" key="5">
    <source>
        <dbReference type="ARBA" id="ARBA00022777"/>
    </source>
</evidence>
<dbReference type="PANTHER" id="PTHR43047:SF72">
    <property type="entry name" value="OSMOSENSING HISTIDINE PROTEIN KINASE SLN1"/>
    <property type="match status" value="1"/>
</dbReference>
<reference evidence="9" key="1">
    <citation type="submission" date="2022-08" db="EMBL/GenBank/DDBJ databases">
        <title>Draft genome sequencing of Roseisolibacter agri AW1220.</title>
        <authorList>
            <person name="Tobiishi Y."/>
            <person name="Tonouchi A."/>
        </authorList>
    </citation>
    <scope>NUCLEOTIDE SEQUENCE</scope>
    <source>
        <strain evidence="9">AW1220</strain>
    </source>
</reference>
<feature type="domain" description="Response regulatory" evidence="8">
    <location>
        <begin position="7"/>
        <end position="125"/>
    </location>
</feature>
<dbReference type="SUPFAM" id="SSF47384">
    <property type="entry name" value="Homodimeric domain of signal transducing histidine kinase"/>
    <property type="match status" value="1"/>
</dbReference>
<dbReference type="SMART" id="SM00387">
    <property type="entry name" value="HATPase_c"/>
    <property type="match status" value="1"/>
</dbReference>
<dbReference type="GO" id="GO:0000155">
    <property type="term" value="F:phosphorelay sensor kinase activity"/>
    <property type="evidence" value="ECO:0007669"/>
    <property type="project" value="InterPro"/>
</dbReference>
<keyword evidence="5" id="KW-0418">Kinase</keyword>
<dbReference type="SUPFAM" id="SSF52172">
    <property type="entry name" value="CheY-like"/>
    <property type="match status" value="1"/>
</dbReference>
<comment type="catalytic activity">
    <reaction evidence="1">
        <text>ATP + protein L-histidine = ADP + protein N-phospho-L-histidine.</text>
        <dbReference type="EC" id="2.7.13.3"/>
    </reaction>
</comment>
<dbReference type="InterPro" id="IPR001789">
    <property type="entry name" value="Sig_transdc_resp-reg_receiver"/>
</dbReference>
<dbReference type="SMART" id="SM00448">
    <property type="entry name" value="REC"/>
    <property type="match status" value="1"/>
</dbReference>
<sequence>MDTTDCTILLVDDEVANLDLLEVVLRPKGYRRLVRVSDARRAMDAFDAARPDLVLLDLHMPHRDGFAVLADIAARVSADAFVPVLVLTADVTAAARERALAGGAHDLVLKPFDRVEVLLRVRNLLRTRLLHESQRRARAAAELLADAGRVLVASLDGATAPAQLAALLADRVADACAVELVVDGACVRVAEAGIGAADASWEVRVPLHAADAAPIGWLSLARGATRAPFDDDDRALAAEVARRAGLALERARLLQATQAAVTTRDHVLAVVAHDLRGPLAAVRFDVEMLRAAETLAEPDARTLARVERAAARMDGLIEDLLDVARLDRDALALERQPQDVHALLEEAATTLRPLVASYGLRFEVSFDLPGDAALPAMDVDARRLLQAVSNLVGNAAKFAAHDGCVALTWTVTDGELRIAVRDDGPGIPADQVQHIFGAFWQARHADRRGLGLGLAIARAVVEAHGGRLWVESVVGEGSTFVIALPIARSEGQGLRELHLQG</sequence>
<dbReference type="GO" id="GO:0005886">
    <property type="term" value="C:plasma membrane"/>
    <property type="evidence" value="ECO:0007669"/>
    <property type="project" value="TreeGrafter"/>
</dbReference>
<dbReference type="CDD" id="cd00075">
    <property type="entry name" value="HATPase"/>
    <property type="match status" value="1"/>
</dbReference>
<evidence type="ECO:0000313" key="9">
    <source>
        <dbReference type="EMBL" id="GLC24854.1"/>
    </source>
</evidence>
<dbReference type="GO" id="GO:0009927">
    <property type="term" value="F:histidine phosphotransfer kinase activity"/>
    <property type="evidence" value="ECO:0007669"/>
    <property type="project" value="TreeGrafter"/>
</dbReference>
<dbReference type="CDD" id="cd00082">
    <property type="entry name" value="HisKA"/>
    <property type="match status" value="1"/>
</dbReference>
<keyword evidence="3 6" id="KW-0597">Phosphoprotein</keyword>
<evidence type="ECO:0000313" key="10">
    <source>
        <dbReference type="Proteomes" id="UP001161325"/>
    </source>
</evidence>
<evidence type="ECO:0000256" key="3">
    <source>
        <dbReference type="ARBA" id="ARBA00022553"/>
    </source>
</evidence>
<organism evidence="9 10">
    <name type="scientific">Roseisolibacter agri</name>
    <dbReference type="NCBI Taxonomy" id="2014610"/>
    <lineage>
        <taxon>Bacteria</taxon>
        <taxon>Pseudomonadati</taxon>
        <taxon>Gemmatimonadota</taxon>
        <taxon>Gemmatimonadia</taxon>
        <taxon>Gemmatimonadales</taxon>
        <taxon>Gemmatimonadaceae</taxon>
        <taxon>Roseisolibacter</taxon>
    </lineage>
</organism>
<dbReference type="Pfam" id="PF00072">
    <property type="entry name" value="Response_reg"/>
    <property type="match status" value="1"/>
</dbReference>
<dbReference type="InterPro" id="IPR005467">
    <property type="entry name" value="His_kinase_dom"/>
</dbReference>
<dbReference type="Gene3D" id="3.30.450.40">
    <property type="match status" value="1"/>
</dbReference>
<feature type="domain" description="Histidine kinase" evidence="7">
    <location>
        <begin position="270"/>
        <end position="488"/>
    </location>
</feature>
<dbReference type="AlphaFoldDB" id="A0AA37VEA6"/>
<dbReference type="InterPro" id="IPR036097">
    <property type="entry name" value="HisK_dim/P_sf"/>
</dbReference>
<dbReference type="InterPro" id="IPR003661">
    <property type="entry name" value="HisK_dim/P_dom"/>
</dbReference>
<evidence type="ECO:0000259" key="8">
    <source>
        <dbReference type="PROSITE" id="PS50110"/>
    </source>
</evidence>
<dbReference type="InterPro" id="IPR003594">
    <property type="entry name" value="HATPase_dom"/>
</dbReference>
<dbReference type="PANTHER" id="PTHR43047">
    <property type="entry name" value="TWO-COMPONENT HISTIDINE PROTEIN KINASE"/>
    <property type="match status" value="1"/>
</dbReference>